<accession>A0A255YJQ8</accession>
<evidence type="ECO:0000256" key="1">
    <source>
        <dbReference type="SAM" id="SignalP"/>
    </source>
</evidence>
<evidence type="ECO:0000313" key="3">
    <source>
        <dbReference type="Proteomes" id="UP000216991"/>
    </source>
</evidence>
<feature type="signal peptide" evidence="1">
    <location>
        <begin position="1"/>
        <end position="22"/>
    </location>
</feature>
<dbReference type="AlphaFoldDB" id="A0A255YJQ8"/>
<evidence type="ECO:0008006" key="4">
    <source>
        <dbReference type="Google" id="ProtNLM"/>
    </source>
</evidence>
<dbReference type="RefSeq" id="WP_094473551.1">
    <property type="nucleotide sequence ID" value="NZ_NOXT01000105.1"/>
</dbReference>
<proteinExistence type="predicted"/>
<feature type="non-terminal residue" evidence="2">
    <location>
        <position position="287"/>
    </location>
</feature>
<comment type="caution">
    <text evidence="2">The sequence shown here is derived from an EMBL/GenBank/DDBJ whole genome shotgun (WGS) entry which is preliminary data.</text>
</comment>
<sequence length="287" mass="28981">MNRAIRLSCLLLLAAATAGEAAATVSLQFSKIGFTQAELTSDPDRAVRVRFNAVSDGAGAARQFSNISGSMTYQLLGVTHTTVGSNVNSAWTFGVKIINTSTAPMTSARISAVGFSTAAAGATGDNPDFLNISNPTISGSLFDEVIFTNGGGLNIPQVGGSNSPQVCLKTSTQGNGCTGGAGDGLNMGSGANLGTASNPFPVTSSQFVLNFTGPSARTAITLHNLAIRFQSLSGTGQSGAGNGTLDGDSGVGIVTNVEIVPEPSSWAMLITGFGLCGRVGVACLHWP</sequence>
<dbReference type="OrthoDB" id="7504626at2"/>
<evidence type="ECO:0000313" key="2">
    <source>
        <dbReference type="EMBL" id="OYQ29413.1"/>
    </source>
</evidence>
<keyword evidence="3" id="KW-1185">Reference proteome</keyword>
<dbReference type="Proteomes" id="UP000216991">
    <property type="component" value="Unassembled WGS sequence"/>
</dbReference>
<keyword evidence="1" id="KW-0732">Signal</keyword>
<reference evidence="2 3" key="1">
    <citation type="submission" date="2017-07" db="EMBL/GenBank/DDBJ databases">
        <title>Sandarakinorhabdus cyanobacteriorum sp. nov., a novel bacterium isolated from cyanobacterial aggregates in a eutrophic lake.</title>
        <authorList>
            <person name="Cai H."/>
        </authorList>
    </citation>
    <scope>NUCLEOTIDE SEQUENCE [LARGE SCALE GENOMIC DNA]</scope>
    <source>
        <strain evidence="2 3">TH057</strain>
    </source>
</reference>
<dbReference type="NCBIfam" id="NF035944">
    <property type="entry name" value="PEPxxWA-CTERM"/>
    <property type="match status" value="1"/>
</dbReference>
<gene>
    <name evidence="2" type="ORF">CHU93_07900</name>
</gene>
<dbReference type="NCBIfam" id="NF033947">
    <property type="entry name" value="PEP-cistern"/>
    <property type="match status" value="1"/>
</dbReference>
<organism evidence="2 3">
    <name type="scientific">Sandarakinorhabdus cyanobacteriorum</name>
    <dbReference type="NCBI Taxonomy" id="1981098"/>
    <lineage>
        <taxon>Bacteria</taxon>
        <taxon>Pseudomonadati</taxon>
        <taxon>Pseudomonadota</taxon>
        <taxon>Alphaproteobacteria</taxon>
        <taxon>Sphingomonadales</taxon>
        <taxon>Sphingosinicellaceae</taxon>
        <taxon>Sandarakinorhabdus</taxon>
    </lineage>
</organism>
<feature type="chain" id="PRO_5013010661" description="PEP-CTERM protein-sorting domain-containing protein" evidence="1">
    <location>
        <begin position="23"/>
        <end position="287"/>
    </location>
</feature>
<dbReference type="EMBL" id="NOXT01000105">
    <property type="protein sequence ID" value="OYQ29413.1"/>
    <property type="molecule type" value="Genomic_DNA"/>
</dbReference>
<name>A0A255YJQ8_9SPHN</name>
<protein>
    <recommendedName>
        <fullName evidence="4">PEP-CTERM protein-sorting domain-containing protein</fullName>
    </recommendedName>
</protein>